<reference evidence="2 3" key="1">
    <citation type="journal article" date="2019" name="Sci. Rep.">
        <title>Orb-weaving spider Araneus ventricosus genome elucidates the spidroin gene catalogue.</title>
        <authorList>
            <person name="Kono N."/>
            <person name="Nakamura H."/>
            <person name="Ohtoshi R."/>
            <person name="Moran D.A.P."/>
            <person name="Shinohara A."/>
            <person name="Yoshida Y."/>
            <person name="Fujiwara M."/>
            <person name="Mori M."/>
            <person name="Tomita M."/>
            <person name="Arakawa K."/>
        </authorList>
    </citation>
    <scope>NUCLEOTIDE SEQUENCE [LARGE SCALE GENOMIC DNA]</scope>
</reference>
<dbReference type="GO" id="GO:0003824">
    <property type="term" value="F:catalytic activity"/>
    <property type="evidence" value="ECO:0007669"/>
    <property type="project" value="InterPro"/>
</dbReference>
<evidence type="ECO:0000313" key="3">
    <source>
        <dbReference type="Proteomes" id="UP000499080"/>
    </source>
</evidence>
<feature type="domain" description="Endonuclease/exonuclease/phosphatase" evidence="1">
    <location>
        <begin position="102"/>
        <end position="218"/>
    </location>
</feature>
<sequence length="249" mass="28859">MAFRNNSCFLSCGHLNLNHCRRANVQLPQVFIRFNYDIVSVNNLYFWESKVTEFPTGIRKYFHDYKPLAVFLISNPDIEVFPLKILKTLVAIEIKVSVEKFLMISVYCPPSEELGENINEIITLLLRFSQEKILIFGDFDAKSSIWGPRNTDKRGNIVHDLINQFDLVVINDRDSLTLFNGPCGINWIDIMMVKNIGVDRITEWKISDRITLSDHQIMELKGTGTFSTKKIVKISVVNERDFFQVNIIY</sequence>
<dbReference type="Pfam" id="PF14529">
    <property type="entry name" value="Exo_endo_phos_2"/>
    <property type="match status" value="1"/>
</dbReference>
<dbReference type="InterPro" id="IPR036691">
    <property type="entry name" value="Endo/exonu/phosph_ase_sf"/>
</dbReference>
<dbReference type="PANTHER" id="PTHR33273">
    <property type="entry name" value="DOMAIN-CONTAINING PROTEIN, PUTATIVE-RELATED"/>
    <property type="match status" value="1"/>
</dbReference>
<dbReference type="Gene3D" id="3.60.10.10">
    <property type="entry name" value="Endonuclease/exonuclease/phosphatase"/>
    <property type="match status" value="1"/>
</dbReference>
<proteinExistence type="predicted"/>
<evidence type="ECO:0000313" key="2">
    <source>
        <dbReference type="EMBL" id="GBM99773.1"/>
    </source>
</evidence>
<dbReference type="OrthoDB" id="6437038at2759"/>
<evidence type="ECO:0000259" key="1">
    <source>
        <dbReference type="Pfam" id="PF14529"/>
    </source>
</evidence>
<dbReference type="Proteomes" id="UP000499080">
    <property type="component" value="Unassembled WGS sequence"/>
</dbReference>
<dbReference type="InterPro" id="IPR005135">
    <property type="entry name" value="Endo/exonuclease/phosphatase"/>
</dbReference>
<dbReference type="PANTHER" id="PTHR33273:SF4">
    <property type="entry name" value="ENDONUCLEASE_EXONUCLEASE_PHOSPHATASE DOMAIN-CONTAINING PROTEIN"/>
    <property type="match status" value="1"/>
</dbReference>
<keyword evidence="3" id="KW-1185">Reference proteome</keyword>
<protein>
    <recommendedName>
        <fullName evidence="1">Endonuclease/exonuclease/phosphatase domain-containing protein</fullName>
    </recommendedName>
</protein>
<organism evidence="2 3">
    <name type="scientific">Araneus ventricosus</name>
    <name type="common">Orbweaver spider</name>
    <name type="synonym">Epeira ventricosa</name>
    <dbReference type="NCBI Taxonomy" id="182803"/>
    <lineage>
        <taxon>Eukaryota</taxon>
        <taxon>Metazoa</taxon>
        <taxon>Ecdysozoa</taxon>
        <taxon>Arthropoda</taxon>
        <taxon>Chelicerata</taxon>
        <taxon>Arachnida</taxon>
        <taxon>Araneae</taxon>
        <taxon>Araneomorphae</taxon>
        <taxon>Entelegynae</taxon>
        <taxon>Araneoidea</taxon>
        <taxon>Araneidae</taxon>
        <taxon>Araneus</taxon>
    </lineage>
</organism>
<name>A0A4Y2KAP0_ARAVE</name>
<dbReference type="SUPFAM" id="SSF56219">
    <property type="entry name" value="DNase I-like"/>
    <property type="match status" value="1"/>
</dbReference>
<gene>
    <name evidence="2" type="ORF">AVEN_101023_1</name>
</gene>
<dbReference type="AlphaFoldDB" id="A0A4Y2KAP0"/>
<dbReference type="EMBL" id="BGPR01004446">
    <property type="protein sequence ID" value="GBM99773.1"/>
    <property type="molecule type" value="Genomic_DNA"/>
</dbReference>
<comment type="caution">
    <text evidence="2">The sequence shown here is derived from an EMBL/GenBank/DDBJ whole genome shotgun (WGS) entry which is preliminary data.</text>
</comment>
<accession>A0A4Y2KAP0</accession>